<proteinExistence type="predicted"/>
<protein>
    <submittedName>
        <fullName evidence="4">Uncharacterized protein</fullName>
    </submittedName>
</protein>
<feature type="compositionally biased region" description="Low complexity" evidence="2">
    <location>
        <begin position="142"/>
        <end position="160"/>
    </location>
</feature>
<evidence type="ECO:0000256" key="2">
    <source>
        <dbReference type="SAM" id="MobiDB-lite"/>
    </source>
</evidence>
<feature type="transmembrane region" description="Helical" evidence="3">
    <location>
        <begin position="12"/>
        <end position="35"/>
    </location>
</feature>
<evidence type="ECO:0000256" key="3">
    <source>
        <dbReference type="SAM" id="Phobius"/>
    </source>
</evidence>
<keyword evidence="1" id="KW-0175">Coiled coil</keyword>
<keyword evidence="3" id="KW-0472">Membrane</keyword>
<comment type="caution">
    <text evidence="4">The sequence shown here is derived from an EMBL/GenBank/DDBJ whole genome shotgun (WGS) entry which is preliminary data.</text>
</comment>
<keyword evidence="3" id="KW-0812">Transmembrane</keyword>
<gene>
    <name evidence="4" type="ORF">HU230_19690</name>
</gene>
<sequence length="160" mass="17218">MFGDLFWDVATSYFALGLDGLVFIVAFVIGHFPLLRYSAQLAPYVAVARLVSVLVAALLFFMIGFRVSDEREEAKSLRATIAAQQADLENSRKSRADEAARADAIAEGARAQYEADVDYIGQLEADDRCKFDPFGRVRDGAARGSTAASGSAARSAAGTR</sequence>
<evidence type="ECO:0000313" key="4">
    <source>
        <dbReference type="EMBL" id="NVL07927.1"/>
    </source>
</evidence>
<reference evidence="4" key="1">
    <citation type="submission" date="2020-06" db="EMBL/GenBank/DDBJ databases">
        <title>Whole Genome Sequence of Bradyrhizobium sp. Strain 66S1MB.</title>
        <authorList>
            <person name="Bromfield E."/>
            <person name="Cloutier S."/>
        </authorList>
    </citation>
    <scope>NUCLEOTIDE SEQUENCE</scope>
    <source>
        <strain evidence="4">66S1MB</strain>
    </source>
</reference>
<dbReference type="EMBL" id="JABWSX010000001">
    <property type="protein sequence ID" value="NVL07927.1"/>
    <property type="molecule type" value="Genomic_DNA"/>
</dbReference>
<name>A0A973WNB5_9BRAD</name>
<dbReference type="AlphaFoldDB" id="A0A973WNB5"/>
<dbReference type="RefSeq" id="WP_176531523.1">
    <property type="nucleotide sequence ID" value="NZ_CP088022.1"/>
</dbReference>
<accession>A0A973WNB5</accession>
<evidence type="ECO:0000256" key="1">
    <source>
        <dbReference type="SAM" id="Coils"/>
    </source>
</evidence>
<feature type="region of interest" description="Disordered" evidence="2">
    <location>
        <begin position="137"/>
        <end position="160"/>
    </location>
</feature>
<keyword evidence="3" id="KW-1133">Transmembrane helix</keyword>
<organism evidence="4">
    <name type="scientific">Bradyrhizobium quebecense</name>
    <dbReference type="NCBI Taxonomy" id="2748629"/>
    <lineage>
        <taxon>Bacteria</taxon>
        <taxon>Pseudomonadati</taxon>
        <taxon>Pseudomonadota</taxon>
        <taxon>Alphaproteobacteria</taxon>
        <taxon>Hyphomicrobiales</taxon>
        <taxon>Nitrobacteraceae</taxon>
        <taxon>Bradyrhizobium</taxon>
    </lineage>
</organism>
<feature type="coiled-coil region" evidence="1">
    <location>
        <begin position="67"/>
        <end position="94"/>
    </location>
</feature>
<feature type="transmembrane region" description="Helical" evidence="3">
    <location>
        <begin position="41"/>
        <end position="65"/>
    </location>
</feature>